<feature type="compositionally biased region" description="Low complexity" evidence="1">
    <location>
        <begin position="583"/>
        <end position="612"/>
    </location>
</feature>
<reference evidence="2" key="1">
    <citation type="submission" date="2018-10" db="EMBL/GenBank/DDBJ databases">
        <title>Hidden diversity of soil giant viruses.</title>
        <authorList>
            <person name="Schulz F."/>
            <person name="Alteio L."/>
            <person name="Goudeau D."/>
            <person name="Ryan E.M."/>
            <person name="Malmstrom R.R."/>
            <person name="Blanchard J."/>
            <person name="Woyke T."/>
        </authorList>
    </citation>
    <scope>NUCLEOTIDE SEQUENCE</scope>
    <source>
        <strain evidence="2">SYV1</strain>
    </source>
</reference>
<organism evidence="2">
    <name type="scientific">Sylvanvirus sp</name>
    <dbReference type="NCBI Taxonomy" id="2487774"/>
    <lineage>
        <taxon>Viruses</taxon>
    </lineage>
</organism>
<proteinExistence type="predicted"/>
<name>A0A3G5AJ21_9VIRU</name>
<sequence length="630" mass="72493">MNVDKDDVFESLRHQLSSERIKQHACSYHTYCSCITNPGCTKRDINTRYVNAKDTKTYVLTFRDSKKTQFVKIPLQLISLDYTLEWAKKNKDPMTQSKAYTKQSPFYCQCEEITTSFNTYSEITRIQELIPSISLGDLIRLGLNLYDLESAYAVKEEEMETSKDLSKSKQNDIFLRQLKSIANKWDASSECTERLTSYNSNTTLPLLGAVNDGYGCVTDWSQWFKHDKGKKNRPSMWTRCAERVLVVNFPSISKHKTKDHEHVIPIDTFQRYINKELCSKSIAIRALKYVVTGQTASFLKEVSSSDMEESITYHFEEPKLVIDVLHQLIEEENDADSIWSTEVQDVLREIQKPASKSRTALFSQESQIFSSISDVSEQYPMFAYRYIKVKSFFSSEDVEKLTDRASTWKYLLGQSKFKRTWTSLPTQTFDDNTWKNFVFPYHKRRFSPAYFLYGVMTKKQMTKEYGEHEMMEALADFYYKTEDGIEDEIEDGMNDENGETKLETKDDIKELEEFNISGFTTSLKDMKEFPPLPVTSETKPCVTPLPSLWTSISNRFTEWVIDTGFDISSENNELSKQSKDKSIQSIQSTNPSSGSVQISSSTSSDDSCTSSLSSQSLFGYVMSAFSRLVS</sequence>
<feature type="region of interest" description="Disordered" evidence="1">
    <location>
        <begin position="572"/>
        <end position="612"/>
    </location>
</feature>
<protein>
    <submittedName>
        <fullName evidence="2">Uncharacterized protein</fullName>
    </submittedName>
</protein>
<gene>
    <name evidence="2" type="ORF">Sylvanvirus32_4</name>
</gene>
<accession>A0A3G5AJ21</accession>
<dbReference type="EMBL" id="MK072538">
    <property type="protein sequence ID" value="AYV87180.1"/>
    <property type="molecule type" value="Genomic_DNA"/>
</dbReference>
<evidence type="ECO:0000313" key="2">
    <source>
        <dbReference type="EMBL" id="AYV87180.1"/>
    </source>
</evidence>
<evidence type="ECO:0000256" key="1">
    <source>
        <dbReference type="SAM" id="MobiDB-lite"/>
    </source>
</evidence>